<dbReference type="InterPro" id="IPR053064">
    <property type="entry name" value="Ankyrin-MYND_domain-protein"/>
</dbReference>
<comment type="caution">
    <text evidence="3">The sequence shown here is derived from an EMBL/GenBank/DDBJ whole genome shotgun (WGS) entry which is preliminary data.</text>
</comment>
<feature type="region of interest" description="Disordered" evidence="2">
    <location>
        <begin position="445"/>
        <end position="478"/>
    </location>
</feature>
<reference evidence="3 4" key="1">
    <citation type="journal article" date="2019" name="PLoS Pathog.">
        <title>Genome sequence of the bovine parasite Schistosoma bovis Tanzania.</title>
        <authorList>
            <person name="Oey H."/>
            <person name="Zakrzewski M."/>
            <person name="Gobert G."/>
            <person name="Gravermann K."/>
            <person name="Stoye J."/>
            <person name="Jones M."/>
            <person name="Mcmanus D."/>
            <person name="Krause L."/>
        </authorList>
    </citation>
    <scope>NUCLEOTIDE SEQUENCE [LARGE SCALE GENOMIC DNA]</scope>
    <source>
        <strain evidence="3 4">TAN1997</strain>
    </source>
</reference>
<accession>A0A430QJG6</accession>
<proteinExistence type="predicted"/>
<evidence type="ECO:0000256" key="1">
    <source>
        <dbReference type="ARBA" id="ARBA00022737"/>
    </source>
</evidence>
<name>A0A430QJG6_SCHBO</name>
<dbReference type="EMBL" id="QMKO01001639">
    <property type="protein sequence ID" value="RTG87831.1"/>
    <property type="molecule type" value="Genomic_DNA"/>
</dbReference>
<evidence type="ECO:0000313" key="3">
    <source>
        <dbReference type="EMBL" id="RTG87831.1"/>
    </source>
</evidence>
<dbReference type="Pfam" id="PF02493">
    <property type="entry name" value="MORN"/>
    <property type="match status" value="3"/>
</dbReference>
<feature type="compositionally biased region" description="Polar residues" evidence="2">
    <location>
        <begin position="448"/>
        <end position="458"/>
    </location>
</feature>
<dbReference type="STRING" id="6184.A0A430QJG6"/>
<protein>
    <submittedName>
        <fullName evidence="3">Uncharacterized protein</fullName>
    </submittedName>
</protein>
<dbReference type="InterPro" id="IPR003409">
    <property type="entry name" value="MORN"/>
</dbReference>
<gene>
    <name evidence="3" type="ORF">DC041_0008726</name>
</gene>
<evidence type="ECO:0000256" key="2">
    <source>
        <dbReference type="SAM" id="MobiDB-lite"/>
    </source>
</evidence>
<dbReference type="PANTHER" id="PTHR15897">
    <property type="entry name" value="ANKYRIN REPEAT AND MYND DOMAIN PROTEIN 1"/>
    <property type="match status" value="1"/>
</dbReference>
<sequence length="575" mass="68245">MAVYVDRNIFHIGTSSYTNDVFHDIPKESFNYHSKDHNSNYFLDNANTSVDDNFTAKDTNYYREVKEWLNDDLFQGGVFDGKRNAWGCYQWDNGEKYFGTFFNDKKHGYGYYVWPNGSNYLGTFYLDKRSGYGIMRYSNDSMYEGFFSNDQRYGPGIFITITSTTYELNIGYWKNDRLIRLKKSALNNQAFHFIKQFPQYNFYKLINLQLIYLVTCLYYSMLNITVVESALPSYSDDSLQKLLLDSYQSFKHLLHCIPTSIESSLLNLNNLQKISETIGSIQTDYSKMFNLNKDESKQQQQSETYSKQDSLFDSQFKQNQTVCLVDMRSYITQIAYLQNFLRKSCKTIDWYKLSMHHIIHDVTNKEHNHDLERNEHGCRDLEENEHGCRDLENNLNKQLFINEWSMIWNKLSKKNLKKSNKQTIIHNMNTKYQLTEIINLKNDRNDQFSEGDQGSLDQSEQDHHHQQQQQQQQRQYEPDHILPIITKRIKMNDKMVDSTNDNEDYNEKKESDLNKSPSSLHFGRNYIYRVELPVLLSTTSSESMITLRRNARLSQIRRMHLNKIKERKYSNFDSE</sequence>
<dbReference type="SUPFAM" id="SSF82185">
    <property type="entry name" value="Histone H3 K4-specific methyltransferase SET7/9 N-terminal domain"/>
    <property type="match status" value="1"/>
</dbReference>
<keyword evidence="4" id="KW-1185">Reference proteome</keyword>
<keyword evidence="1" id="KW-0677">Repeat</keyword>
<dbReference type="AlphaFoldDB" id="A0A430QJG6"/>
<feature type="region of interest" description="Disordered" evidence="2">
    <location>
        <begin position="492"/>
        <end position="516"/>
    </location>
</feature>
<dbReference type="PANTHER" id="PTHR15897:SF2">
    <property type="entry name" value="ANKYRIN REPEAT AND MYND DOMAIN-CONTAINING PROTEIN 1"/>
    <property type="match status" value="1"/>
</dbReference>
<evidence type="ECO:0000313" key="4">
    <source>
        <dbReference type="Proteomes" id="UP000290809"/>
    </source>
</evidence>
<dbReference type="Proteomes" id="UP000290809">
    <property type="component" value="Unassembled WGS sequence"/>
</dbReference>
<organism evidence="3 4">
    <name type="scientific">Schistosoma bovis</name>
    <name type="common">Blood fluke</name>
    <dbReference type="NCBI Taxonomy" id="6184"/>
    <lineage>
        <taxon>Eukaryota</taxon>
        <taxon>Metazoa</taxon>
        <taxon>Spiralia</taxon>
        <taxon>Lophotrochozoa</taxon>
        <taxon>Platyhelminthes</taxon>
        <taxon>Trematoda</taxon>
        <taxon>Digenea</taxon>
        <taxon>Strigeidida</taxon>
        <taxon>Schistosomatoidea</taxon>
        <taxon>Schistosomatidae</taxon>
        <taxon>Schistosoma</taxon>
    </lineage>
</organism>
<dbReference type="Gene3D" id="2.20.110.10">
    <property type="entry name" value="Histone H3 K4-specific methyltransferase SET7/9 N-terminal domain"/>
    <property type="match status" value="2"/>
</dbReference>
<dbReference type="SMART" id="SM00698">
    <property type="entry name" value="MORN"/>
    <property type="match status" value="3"/>
</dbReference>